<accession>A0A4V2WKJ7</accession>
<evidence type="ECO:0000256" key="1">
    <source>
        <dbReference type="ARBA" id="ARBA00012404"/>
    </source>
</evidence>
<dbReference type="EC" id="5.4.99.5" evidence="1"/>
<dbReference type="OrthoDB" id="7268348at2"/>
<dbReference type="SMART" id="SM00830">
    <property type="entry name" value="CM_2"/>
    <property type="match status" value="1"/>
</dbReference>
<dbReference type="Gene3D" id="1.20.59.10">
    <property type="entry name" value="Chorismate mutase"/>
    <property type="match status" value="1"/>
</dbReference>
<dbReference type="InterPro" id="IPR036979">
    <property type="entry name" value="CM_dom_sf"/>
</dbReference>
<dbReference type="InterPro" id="IPR002701">
    <property type="entry name" value="CM_II_prokaryot"/>
</dbReference>
<protein>
    <recommendedName>
        <fullName evidence="1">chorismate mutase</fullName>
        <ecNumber evidence="1">5.4.99.5</ecNumber>
    </recommendedName>
</protein>
<name>A0A4V2WKJ7_9PROT</name>
<gene>
    <name evidence="3" type="ORF">EXY23_16325</name>
</gene>
<dbReference type="AlphaFoldDB" id="A0A4V2WKJ7"/>
<evidence type="ECO:0000259" key="2">
    <source>
        <dbReference type="PROSITE" id="PS51168"/>
    </source>
</evidence>
<dbReference type="RefSeq" id="WP_132291548.1">
    <property type="nucleotide sequence ID" value="NZ_SKBM01000015.1"/>
</dbReference>
<evidence type="ECO:0000313" key="4">
    <source>
        <dbReference type="Proteomes" id="UP000295023"/>
    </source>
</evidence>
<comment type="caution">
    <text evidence="3">The sequence shown here is derived from an EMBL/GenBank/DDBJ whole genome shotgun (WGS) entry which is preliminary data.</text>
</comment>
<dbReference type="Proteomes" id="UP000295023">
    <property type="component" value="Unassembled WGS sequence"/>
</dbReference>
<organism evidence="3 4">
    <name type="scientific">Roseicella aquatilis</name>
    <dbReference type="NCBI Taxonomy" id="2527868"/>
    <lineage>
        <taxon>Bacteria</taxon>
        <taxon>Pseudomonadati</taxon>
        <taxon>Pseudomonadota</taxon>
        <taxon>Alphaproteobacteria</taxon>
        <taxon>Acetobacterales</taxon>
        <taxon>Roseomonadaceae</taxon>
        <taxon>Roseicella</taxon>
    </lineage>
</organism>
<feature type="domain" description="Chorismate mutase" evidence="2">
    <location>
        <begin position="16"/>
        <end position="106"/>
    </location>
</feature>
<dbReference type="GO" id="GO:0004106">
    <property type="term" value="F:chorismate mutase activity"/>
    <property type="evidence" value="ECO:0007669"/>
    <property type="project" value="UniProtKB-EC"/>
</dbReference>
<dbReference type="EMBL" id="SKBM01000015">
    <property type="protein sequence ID" value="TCZ58774.1"/>
    <property type="molecule type" value="Genomic_DNA"/>
</dbReference>
<reference evidence="3 4" key="1">
    <citation type="submission" date="2019-03" db="EMBL/GenBank/DDBJ databases">
        <title>Paracraurococcus aquatilis NE82 genome sequence.</title>
        <authorList>
            <person name="Zhao Y."/>
            <person name="Du Z."/>
        </authorList>
    </citation>
    <scope>NUCLEOTIDE SEQUENCE [LARGE SCALE GENOMIC DNA]</scope>
    <source>
        <strain evidence="3 4">NE82</strain>
    </source>
</reference>
<dbReference type="GO" id="GO:0046417">
    <property type="term" value="P:chorismate metabolic process"/>
    <property type="evidence" value="ECO:0007669"/>
    <property type="project" value="InterPro"/>
</dbReference>
<proteinExistence type="predicted"/>
<dbReference type="PROSITE" id="PS51168">
    <property type="entry name" value="CHORISMATE_MUT_2"/>
    <property type="match status" value="1"/>
</dbReference>
<dbReference type="Pfam" id="PF01817">
    <property type="entry name" value="CM_2"/>
    <property type="match status" value="1"/>
</dbReference>
<dbReference type="InterPro" id="IPR036263">
    <property type="entry name" value="Chorismate_II_sf"/>
</dbReference>
<evidence type="ECO:0000313" key="3">
    <source>
        <dbReference type="EMBL" id="TCZ58774.1"/>
    </source>
</evidence>
<keyword evidence="4" id="KW-1185">Reference proteome</keyword>
<dbReference type="SUPFAM" id="SSF48600">
    <property type="entry name" value="Chorismate mutase II"/>
    <property type="match status" value="1"/>
</dbReference>
<sequence>MTASAEPAPPPVPPDADPGAALAALRGEIDQLDDQIHELVMRRAEVVAALATSRVKGGASPLRPGREAMILRRLLARHRGTLPGGAVVRLWREIFGASSAMQGGFTVALHAREPGQARLARDHFGGAIPIRSLPSAASALAAVAAGEAQVAVLPLPEEGEPLDRAWWTGLDAPRLQVVARLPFWSARGEAGPEALAVALGAPDASGADRSYLRIEAAAEQGRTGLLAGLAGAGLAPRSLLLRRDGGTVRALAEIEGVLAEGDPRLAALPFAHVLPLGFYAVPERGV</sequence>